<organism evidence="2 3">
    <name type="scientific">Fodinicola feengrottensis</name>
    <dbReference type="NCBI Taxonomy" id="435914"/>
    <lineage>
        <taxon>Bacteria</taxon>
        <taxon>Bacillati</taxon>
        <taxon>Actinomycetota</taxon>
        <taxon>Actinomycetes</taxon>
        <taxon>Mycobacteriales</taxon>
        <taxon>Fodinicola</taxon>
    </lineage>
</organism>
<evidence type="ECO:0000259" key="1">
    <source>
        <dbReference type="Pfam" id="PF01037"/>
    </source>
</evidence>
<dbReference type="SUPFAM" id="SSF54909">
    <property type="entry name" value="Dimeric alpha+beta barrel"/>
    <property type="match status" value="1"/>
</dbReference>
<name>A0ABN2IGT5_9ACTN</name>
<reference evidence="2 3" key="1">
    <citation type="journal article" date="2019" name="Int. J. Syst. Evol. Microbiol.">
        <title>The Global Catalogue of Microorganisms (GCM) 10K type strain sequencing project: providing services to taxonomists for standard genome sequencing and annotation.</title>
        <authorList>
            <consortium name="The Broad Institute Genomics Platform"/>
            <consortium name="The Broad Institute Genome Sequencing Center for Infectious Disease"/>
            <person name="Wu L."/>
            <person name="Ma J."/>
        </authorList>
    </citation>
    <scope>NUCLEOTIDE SEQUENCE [LARGE SCALE GENOMIC DNA]</scope>
    <source>
        <strain evidence="2 3">JCM 14718</strain>
    </source>
</reference>
<proteinExistence type="predicted"/>
<evidence type="ECO:0000313" key="3">
    <source>
        <dbReference type="Proteomes" id="UP001500618"/>
    </source>
</evidence>
<dbReference type="RefSeq" id="WP_163566984.1">
    <property type="nucleotide sequence ID" value="NZ_BAAANY010000030.1"/>
</dbReference>
<dbReference type="Proteomes" id="UP001500618">
    <property type="component" value="Unassembled WGS sequence"/>
</dbReference>
<evidence type="ECO:0000313" key="2">
    <source>
        <dbReference type="EMBL" id="GAA1704845.1"/>
    </source>
</evidence>
<accession>A0ABN2IGT5</accession>
<sequence length="109" mass="11987">MSAPYPAPVVQSSTVDAIIGVRLDPRFRWEDFDDFLCREPSVQQAWHVAGDVDIEFRLSCTDRPALGAFLARLRAEKSAAETTINLILRPVHGLGGRRLIGIIGGKARS</sequence>
<comment type="caution">
    <text evidence="2">The sequence shown here is derived from an EMBL/GenBank/DDBJ whole genome shotgun (WGS) entry which is preliminary data.</text>
</comment>
<dbReference type="EMBL" id="BAAANY010000030">
    <property type="protein sequence ID" value="GAA1704845.1"/>
    <property type="molecule type" value="Genomic_DNA"/>
</dbReference>
<dbReference type="InterPro" id="IPR011008">
    <property type="entry name" value="Dimeric_a/b-barrel"/>
</dbReference>
<keyword evidence="3" id="KW-1185">Reference proteome</keyword>
<protein>
    <recommendedName>
        <fullName evidence="1">Transcription regulator AsnC/Lrp ligand binding domain-containing protein</fullName>
    </recommendedName>
</protein>
<gene>
    <name evidence="2" type="ORF">GCM10009765_62500</name>
</gene>
<dbReference type="InterPro" id="IPR019887">
    <property type="entry name" value="Tscrpt_reg_AsnC/Lrp_C"/>
</dbReference>
<dbReference type="Gene3D" id="3.30.70.920">
    <property type="match status" value="1"/>
</dbReference>
<feature type="domain" description="Transcription regulator AsnC/Lrp ligand binding" evidence="1">
    <location>
        <begin position="19"/>
        <end position="89"/>
    </location>
</feature>
<dbReference type="Pfam" id="PF01037">
    <property type="entry name" value="AsnC_trans_reg"/>
    <property type="match status" value="1"/>
</dbReference>